<reference evidence="1 2" key="1">
    <citation type="submission" date="2019-07" db="EMBL/GenBank/DDBJ databases">
        <title>Thalassofilum flectens gen. nov., sp. nov., a novel moderate thermophilic anaerobe from a shallow sea hot spring in Kunashir Island (Russia), representing a new family in the order Bacteroidales, and proposal of Thalassofilacea fam. nov.</title>
        <authorList>
            <person name="Kochetkova T.V."/>
            <person name="Podosokorskaya O.A."/>
            <person name="Novikov A."/>
            <person name="Elcheninov A.G."/>
            <person name="Toshchakov S.V."/>
            <person name="Kublanov I.V."/>
        </authorList>
    </citation>
    <scope>NUCLEOTIDE SEQUENCE [LARGE SCALE GENOMIC DNA]</scope>
    <source>
        <strain evidence="1 2">38-H</strain>
    </source>
</reference>
<sequence>MDLLGKRGFNGDLPDGKWNVYGENGSVIAQVTVERGKVVKRQDVAGGNTILVKSVYDIITNLKEKYYFY</sequence>
<gene>
    <name evidence="1" type="ORF">FHG85_08395</name>
</gene>
<organism evidence="1 2">
    <name type="scientific">Tenuifilum thalassicum</name>
    <dbReference type="NCBI Taxonomy" id="2590900"/>
    <lineage>
        <taxon>Bacteria</taxon>
        <taxon>Pseudomonadati</taxon>
        <taxon>Bacteroidota</taxon>
        <taxon>Bacteroidia</taxon>
        <taxon>Bacteroidales</taxon>
        <taxon>Tenuifilaceae</taxon>
        <taxon>Tenuifilum</taxon>
    </lineage>
</organism>
<proteinExistence type="predicted"/>
<protein>
    <submittedName>
        <fullName evidence="1">Uncharacterized protein</fullName>
    </submittedName>
</protein>
<name>A0A7D4BBW3_9BACT</name>
<accession>A0A7D4BBW3</accession>
<dbReference type="EMBL" id="CP041345">
    <property type="protein sequence ID" value="QKG80280.1"/>
    <property type="molecule type" value="Genomic_DNA"/>
</dbReference>
<keyword evidence="2" id="KW-1185">Reference proteome</keyword>
<evidence type="ECO:0000313" key="1">
    <source>
        <dbReference type="EMBL" id="QKG80280.1"/>
    </source>
</evidence>
<dbReference type="AlphaFoldDB" id="A0A7D4BBW3"/>
<evidence type="ECO:0000313" key="2">
    <source>
        <dbReference type="Proteomes" id="UP000500961"/>
    </source>
</evidence>
<dbReference type="RefSeq" id="WP_173074879.1">
    <property type="nucleotide sequence ID" value="NZ_CP041345.1"/>
</dbReference>
<dbReference type="KEGG" id="ttz:FHG85_08395"/>
<dbReference type="Proteomes" id="UP000500961">
    <property type="component" value="Chromosome"/>
</dbReference>